<dbReference type="GO" id="GO:0016616">
    <property type="term" value="F:oxidoreductase activity, acting on the CH-OH group of donors, NAD or NADP as acceptor"/>
    <property type="evidence" value="ECO:0007669"/>
    <property type="project" value="TreeGrafter"/>
</dbReference>
<dbReference type="EMBL" id="MU404354">
    <property type="protein sequence ID" value="KAI1612709.1"/>
    <property type="molecule type" value="Genomic_DNA"/>
</dbReference>
<reference evidence="4" key="1">
    <citation type="journal article" date="2022" name="bioRxiv">
        <title>Deciphering the potential niche of two novel black yeast fungi from a biological soil crust based on their genomes, phenotypes, and melanin regulation.</title>
        <authorList>
            <consortium name="DOE Joint Genome Institute"/>
            <person name="Carr E.C."/>
            <person name="Barton Q."/>
            <person name="Grambo S."/>
            <person name="Sullivan M."/>
            <person name="Renfro C.M."/>
            <person name="Kuo A."/>
            <person name="Pangilinan J."/>
            <person name="Lipzen A."/>
            <person name="Keymanesh K."/>
            <person name="Savage E."/>
            <person name="Barry K."/>
            <person name="Grigoriev I.V."/>
            <person name="Riekhof W.R."/>
            <person name="Harris S.S."/>
        </authorList>
    </citation>
    <scope>NUCLEOTIDE SEQUENCE</scope>
    <source>
        <strain evidence="4">JF 03-4F</strain>
    </source>
</reference>
<gene>
    <name evidence="4" type="ORF">EDD36DRAFT_495972</name>
</gene>
<dbReference type="AlphaFoldDB" id="A0AAN6DWH3"/>
<organism evidence="4 5">
    <name type="scientific">Exophiala viscosa</name>
    <dbReference type="NCBI Taxonomy" id="2486360"/>
    <lineage>
        <taxon>Eukaryota</taxon>
        <taxon>Fungi</taxon>
        <taxon>Dikarya</taxon>
        <taxon>Ascomycota</taxon>
        <taxon>Pezizomycotina</taxon>
        <taxon>Eurotiomycetes</taxon>
        <taxon>Chaetothyriomycetidae</taxon>
        <taxon>Chaetothyriales</taxon>
        <taxon>Herpotrichiellaceae</taxon>
        <taxon>Exophiala</taxon>
    </lineage>
</organism>
<comment type="similarity">
    <text evidence="1">Belongs to the short-chain dehydrogenases/reductases (SDR) family.</text>
</comment>
<proteinExistence type="inferred from homology"/>
<evidence type="ECO:0000256" key="2">
    <source>
        <dbReference type="ARBA" id="ARBA00022857"/>
    </source>
</evidence>
<dbReference type="SUPFAM" id="SSF51735">
    <property type="entry name" value="NAD(P)-binding Rossmann-fold domains"/>
    <property type="match status" value="1"/>
</dbReference>
<sequence length="278" mass="29677">MANFAPDESFPPVTNICHAENVGTLSLFDLTGKTALVTGGNGGIGSGMARGLAEAGADIIIIQIPGEVSTFASDLAAATGRLVDVYDCDLGKSDVIRTTVAQILERDGRQVDILCNCAGITGGFVPILSETDEHRESFKSIIMQSTFYRILFGRHMAERGLGGKIINIASLAAERSLTRFSVYEPIKAAVGQLTNWLSTELAVYNIQVNCLYPGWTHTPLSQKTTENAEVSNKIISGVPAGRWGKPQDFKGVTVFLASSASDYITGARIWVDCGAHSM</sequence>
<dbReference type="Proteomes" id="UP001203852">
    <property type="component" value="Unassembled WGS sequence"/>
</dbReference>
<accession>A0AAN6DWH3</accession>
<keyword evidence="2" id="KW-0521">NADP</keyword>
<dbReference type="InterPro" id="IPR002347">
    <property type="entry name" value="SDR_fam"/>
</dbReference>
<evidence type="ECO:0008006" key="6">
    <source>
        <dbReference type="Google" id="ProtNLM"/>
    </source>
</evidence>
<dbReference type="Pfam" id="PF13561">
    <property type="entry name" value="adh_short_C2"/>
    <property type="match status" value="1"/>
</dbReference>
<evidence type="ECO:0000313" key="5">
    <source>
        <dbReference type="Proteomes" id="UP001203852"/>
    </source>
</evidence>
<dbReference type="Gene3D" id="3.40.50.720">
    <property type="entry name" value="NAD(P)-binding Rossmann-like Domain"/>
    <property type="match status" value="1"/>
</dbReference>
<comment type="caution">
    <text evidence="4">The sequence shown here is derived from an EMBL/GenBank/DDBJ whole genome shotgun (WGS) entry which is preliminary data.</text>
</comment>
<name>A0AAN6DWH3_9EURO</name>
<dbReference type="PANTHER" id="PTHR42760:SF115">
    <property type="entry name" value="3-OXOACYL-[ACYL-CARRIER-PROTEIN] REDUCTASE FABG"/>
    <property type="match status" value="1"/>
</dbReference>
<dbReference type="PANTHER" id="PTHR42760">
    <property type="entry name" value="SHORT-CHAIN DEHYDROGENASES/REDUCTASES FAMILY MEMBER"/>
    <property type="match status" value="1"/>
</dbReference>
<dbReference type="PRINTS" id="PR00081">
    <property type="entry name" value="GDHRDH"/>
</dbReference>
<evidence type="ECO:0000313" key="4">
    <source>
        <dbReference type="EMBL" id="KAI1612709.1"/>
    </source>
</evidence>
<evidence type="ECO:0000256" key="3">
    <source>
        <dbReference type="ARBA" id="ARBA00023002"/>
    </source>
</evidence>
<dbReference type="FunFam" id="3.40.50.720:FF:000084">
    <property type="entry name" value="Short-chain dehydrogenase reductase"/>
    <property type="match status" value="1"/>
</dbReference>
<keyword evidence="3" id="KW-0560">Oxidoreductase</keyword>
<dbReference type="PRINTS" id="PR00080">
    <property type="entry name" value="SDRFAMILY"/>
</dbReference>
<protein>
    <recommendedName>
        <fullName evidence="6">2-deoxy-D-gluconate 3-dehydrogenase</fullName>
    </recommendedName>
</protein>
<evidence type="ECO:0000256" key="1">
    <source>
        <dbReference type="ARBA" id="ARBA00006484"/>
    </source>
</evidence>
<dbReference type="InterPro" id="IPR036291">
    <property type="entry name" value="NAD(P)-bd_dom_sf"/>
</dbReference>
<keyword evidence="5" id="KW-1185">Reference proteome</keyword>